<evidence type="ECO:0000313" key="3">
    <source>
        <dbReference type="Proteomes" id="UP000305654"/>
    </source>
</evidence>
<feature type="signal peptide" evidence="1">
    <location>
        <begin position="1"/>
        <end position="23"/>
    </location>
</feature>
<sequence>MMLRTLMLTTLLAALAGSTAAQAFDLRSALKTDKVSPDGTVGNWTAFELQDDNSTTIACVTTNNAANLMISASRDGFDIRATNPAWKFTTTHDLFPVTVIAGDVSQDFHMRPEGDHALLEPDVAHANIVTLLTSIEAAEKIDVNQGNHTHQRIDATGSKAVLTMFEMCVLGSVREQGWSIH</sequence>
<feature type="chain" id="PRO_5024388455" evidence="1">
    <location>
        <begin position="24"/>
        <end position="181"/>
    </location>
</feature>
<dbReference type="AlphaFoldDB" id="A0A5R9IYP3"/>
<accession>A0A5R9IYP3</accession>
<comment type="caution">
    <text evidence="2">The sequence shown here is derived from an EMBL/GenBank/DDBJ whole genome shotgun (WGS) entry which is preliminary data.</text>
</comment>
<dbReference type="RefSeq" id="WP_138328036.1">
    <property type="nucleotide sequence ID" value="NZ_VCDI01000013.1"/>
</dbReference>
<proteinExistence type="predicted"/>
<keyword evidence="3" id="KW-1185">Reference proteome</keyword>
<protein>
    <submittedName>
        <fullName evidence="2">Uncharacterized protein</fullName>
    </submittedName>
</protein>
<organism evidence="2 3">
    <name type="scientific">Lichenicoccus roseus</name>
    <dbReference type="NCBI Taxonomy" id="2683649"/>
    <lineage>
        <taxon>Bacteria</taxon>
        <taxon>Pseudomonadati</taxon>
        <taxon>Pseudomonadota</taxon>
        <taxon>Alphaproteobacteria</taxon>
        <taxon>Acetobacterales</taxon>
        <taxon>Acetobacteraceae</taxon>
        <taxon>Lichenicoccus</taxon>
    </lineage>
</organism>
<name>A0A5R9IYP3_9PROT</name>
<gene>
    <name evidence="2" type="ORF">FE263_21150</name>
</gene>
<evidence type="ECO:0000313" key="2">
    <source>
        <dbReference type="EMBL" id="TLU70595.1"/>
    </source>
</evidence>
<evidence type="ECO:0000256" key="1">
    <source>
        <dbReference type="SAM" id="SignalP"/>
    </source>
</evidence>
<dbReference type="Proteomes" id="UP000305654">
    <property type="component" value="Unassembled WGS sequence"/>
</dbReference>
<keyword evidence="1" id="KW-0732">Signal</keyword>
<reference evidence="2 3" key="1">
    <citation type="submission" date="2019-05" db="EMBL/GenBank/DDBJ databases">
        <authorList>
            <person name="Pankratov T."/>
            <person name="Grouzdev D."/>
        </authorList>
    </citation>
    <scope>NUCLEOTIDE SEQUENCE [LARGE SCALE GENOMIC DNA]</scope>
    <source>
        <strain evidence="2 3">KEBCLARHB70R</strain>
    </source>
</reference>
<dbReference type="EMBL" id="VCDI01000013">
    <property type="protein sequence ID" value="TLU70595.1"/>
    <property type="molecule type" value="Genomic_DNA"/>
</dbReference>